<feature type="compositionally biased region" description="Polar residues" evidence="1">
    <location>
        <begin position="51"/>
        <end position="60"/>
    </location>
</feature>
<feature type="transmembrane region" description="Helical" evidence="2">
    <location>
        <begin position="16"/>
        <end position="37"/>
    </location>
</feature>
<evidence type="ECO:0000256" key="2">
    <source>
        <dbReference type="SAM" id="Phobius"/>
    </source>
</evidence>
<keyword evidence="2" id="KW-1133">Transmembrane helix</keyword>
<reference evidence="3 4" key="1">
    <citation type="submission" date="2016-10" db="EMBL/GenBank/DDBJ databases">
        <authorList>
            <person name="de Groot N.N."/>
        </authorList>
    </citation>
    <scope>NUCLEOTIDE SEQUENCE [LARGE SCALE GENOMIC DNA]</scope>
    <source>
        <strain evidence="3 4">DSM 26424</strain>
    </source>
</reference>
<dbReference type="OrthoDB" id="7779177at2"/>
<dbReference type="Proteomes" id="UP000199093">
    <property type="component" value="Unassembled WGS sequence"/>
</dbReference>
<feature type="region of interest" description="Disordered" evidence="1">
    <location>
        <begin position="43"/>
        <end position="87"/>
    </location>
</feature>
<sequence>MSAPDTNTKKQTKRHWGPLLGILLVVCFGVGIILYWVGEEVATAPEDESPATESPTATETQDGDVNVPDSAPVEEVEPIDPPANPDN</sequence>
<gene>
    <name evidence="3" type="ORF">SAMN04487993_1004214</name>
</gene>
<dbReference type="AlphaFoldDB" id="A0A1G8KEX4"/>
<keyword evidence="2" id="KW-0472">Membrane</keyword>
<proteinExistence type="predicted"/>
<keyword evidence="2" id="KW-0812">Transmembrane</keyword>
<evidence type="ECO:0000313" key="3">
    <source>
        <dbReference type="EMBL" id="SDI41965.1"/>
    </source>
</evidence>
<name>A0A1G8KEX4_9RHOB</name>
<protein>
    <submittedName>
        <fullName evidence="3">Uncharacterized protein</fullName>
    </submittedName>
</protein>
<dbReference type="RefSeq" id="WP_089845045.1">
    <property type="nucleotide sequence ID" value="NZ_FNEJ01000004.1"/>
</dbReference>
<organism evidence="3 4">
    <name type="scientific">Salipiger marinus</name>
    <dbReference type="NCBI Taxonomy" id="555512"/>
    <lineage>
        <taxon>Bacteria</taxon>
        <taxon>Pseudomonadati</taxon>
        <taxon>Pseudomonadota</taxon>
        <taxon>Alphaproteobacteria</taxon>
        <taxon>Rhodobacterales</taxon>
        <taxon>Roseobacteraceae</taxon>
        <taxon>Salipiger</taxon>
    </lineage>
</organism>
<accession>A0A1G8KEX4</accession>
<keyword evidence="4" id="KW-1185">Reference proteome</keyword>
<dbReference type="EMBL" id="FNEJ01000004">
    <property type="protein sequence ID" value="SDI41965.1"/>
    <property type="molecule type" value="Genomic_DNA"/>
</dbReference>
<dbReference type="STRING" id="555512.SAMN04487993_1004214"/>
<evidence type="ECO:0000313" key="4">
    <source>
        <dbReference type="Proteomes" id="UP000199093"/>
    </source>
</evidence>
<evidence type="ECO:0000256" key="1">
    <source>
        <dbReference type="SAM" id="MobiDB-lite"/>
    </source>
</evidence>